<protein>
    <submittedName>
        <fullName evidence="2">DUF4430 domain-containing protein</fullName>
    </submittedName>
</protein>
<evidence type="ECO:0000313" key="3">
    <source>
        <dbReference type="Proteomes" id="UP000886787"/>
    </source>
</evidence>
<dbReference type="InterPro" id="IPR027954">
    <property type="entry name" value="Transcobalamin-like_C"/>
</dbReference>
<evidence type="ECO:0000259" key="1">
    <source>
        <dbReference type="Pfam" id="PF14478"/>
    </source>
</evidence>
<name>A0A9D0ZJ69_9FIRM</name>
<dbReference type="Gene3D" id="2.170.130.30">
    <property type="match status" value="1"/>
</dbReference>
<proteinExistence type="predicted"/>
<evidence type="ECO:0000313" key="2">
    <source>
        <dbReference type="EMBL" id="HIQ80339.1"/>
    </source>
</evidence>
<organism evidence="2 3">
    <name type="scientific">Candidatus Scatavimonas merdigallinarum</name>
    <dbReference type="NCBI Taxonomy" id="2840914"/>
    <lineage>
        <taxon>Bacteria</taxon>
        <taxon>Bacillati</taxon>
        <taxon>Bacillota</taxon>
        <taxon>Clostridia</taxon>
        <taxon>Eubacteriales</taxon>
        <taxon>Oscillospiraceae</taxon>
        <taxon>Oscillospiraceae incertae sedis</taxon>
        <taxon>Candidatus Scatavimonas</taxon>
    </lineage>
</organism>
<dbReference type="Proteomes" id="UP000886787">
    <property type="component" value="Unassembled WGS sequence"/>
</dbReference>
<gene>
    <name evidence="2" type="ORF">IAD32_03540</name>
</gene>
<feature type="domain" description="Transcobalamin-like C-terminal" evidence="1">
    <location>
        <begin position="97"/>
        <end position="176"/>
    </location>
</feature>
<dbReference type="EMBL" id="DVFW01000020">
    <property type="protein sequence ID" value="HIQ80339.1"/>
    <property type="molecule type" value="Genomic_DNA"/>
</dbReference>
<accession>A0A9D0ZJ69</accession>
<dbReference type="AlphaFoldDB" id="A0A9D0ZJ69"/>
<sequence>MKKIRNKRMHFVRKGICIVCVFLLFWGVAACTVQTPQEYYSQAPLQEQQVAGTVYLSIDCSTVLQNMDLLDPALKDSGLIPEDGTILQETEYTFAQGDTVFDLLCKATKEKQIQLEYQGAQDSSVGALYVQGIGYLYEFSCGAQSGWSYCVNGEFLSVGCDSYTLKDGDKVQWLYTCDMGQDIGNALAS</sequence>
<dbReference type="Pfam" id="PF14478">
    <property type="entry name" value="DUF4430"/>
    <property type="match status" value="1"/>
</dbReference>
<reference evidence="2" key="2">
    <citation type="journal article" date="2021" name="PeerJ">
        <title>Extensive microbial diversity within the chicken gut microbiome revealed by metagenomics and culture.</title>
        <authorList>
            <person name="Gilroy R."/>
            <person name="Ravi A."/>
            <person name="Getino M."/>
            <person name="Pursley I."/>
            <person name="Horton D.L."/>
            <person name="Alikhan N.F."/>
            <person name="Baker D."/>
            <person name="Gharbi K."/>
            <person name="Hall N."/>
            <person name="Watson M."/>
            <person name="Adriaenssens E.M."/>
            <person name="Foster-Nyarko E."/>
            <person name="Jarju S."/>
            <person name="Secka A."/>
            <person name="Antonio M."/>
            <person name="Oren A."/>
            <person name="Chaudhuri R.R."/>
            <person name="La Ragione R."/>
            <person name="Hildebrand F."/>
            <person name="Pallen M.J."/>
        </authorList>
    </citation>
    <scope>NUCLEOTIDE SEQUENCE</scope>
    <source>
        <strain evidence="2">ChiSjej1B19-3389</strain>
    </source>
</reference>
<reference evidence="2" key="1">
    <citation type="submission" date="2020-10" db="EMBL/GenBank/DDBJ databases">
        <authorList>
            <person name="Gilroy R."/>
        </authorList>
    </citation>
    <scope>NUCLEOTIDE SEQUENCE</scope>
    <source>
        <strain evidence="2">ChiSjej1B19-3389</strain>
    </source>
</reference>
<dbReference type="PROSITE" id="PS51257">
    <property type="entry name" value="PROKAR_LIPOPROTEIN"/>
    <property type="match status" value="1"/>
</dbReference>
<comment type="caution">
    <text evidence="2">The sequence shown here is derived from an EMBL/GenBank/DDBJ whole genome shotgun (WGS) entry which is preliminary data.</text>
</comment>